<name>A0ACB0ECG5_RANTA</name>
<accession>A0ACB0ECG5</accession>
<evidence type="ECO:0000313" key="1">
    <source>
        <dbReference type="EMBL" id="CAI9698285.1"/>
    </source>
</evidence>
<reference evidence="1" key="1">
    <citation type="submission" date="2023-05" db="EMBL/GenBank/DDBJ databases">
        <authorList>
            <consortium name="ELIXIR-Norway"/>
        </authorList>
    </citation>
    <scope>NUCLEOTIDE SEQUENCE</scope>
</reference>
<gene>
    <name evidence="1" type="ORF">MRATA1EN3_LOCUS9498</name>
</gene>
<organism evidence="1 2">
    <name type="scientific">Rangifer tarandus platyrhynchus</name>
    <name type="common">Svalbard reindeer</name>
    <dbReference type="NCBI Taxonomy" id="3082113"/>
    <lineage>
        <taxon>Eukaryota</taxon>
        <taxon>Metazoa</taxon>
        <taxon>Chordata</taxon>
        <taxon>Craniata</taxon>
        <taxon>Vertebrata</taxon>
        <taxon>Euteleostomi</taxon>
        <taxon>Mammalia</taxon>
        <taxon>Eutheria</taxon>
        <taxon>Laurasiatheria</taxon>
        <taxon>Artiodactyla</taxon>
        <taxon>Ruminantia</taxon>
        <taxon>Pecora</taxon>
        <taxon>Cervidae</taxon>
        <taxon>Odocoileinae</taxon>
        <taxon>Rangifer</taxon>
    </lineage>
</organism>
<proteinExistence type="predicted"/>
<protein>
    <submittedName>
        <fullName evidence="1">Uncharacterized protein</fullName>
    </submittedName>
</protein>
<dbReference type="EMBL" id="OX596102">
    <property type="protein sequence ID" value="CAI9698285.1"/>
    <property type="molecule type" value="Genomic_DNA"/>
</dbReference>
<sequence>MLGRASRIGVCRLWPQPPGPSVRGPLQPRTRSGRRALLPRLAARASQAASLAERPRPSRHVSRHASQNCPRRDGNTPALELKMSCASNKKGATGQATRRPVSGRSQSSLLSLRVAPSLCL</sequence>
<evidence type="ECO:0000313" key="2">
    <source>
        <dbReference type="Proteomes" id="UP001162501"/>
    </source>
</evidence>
<dbReference type="Proteomes" id="UP001162501">
    <property type="component" value="Chromosome 18"/>
</dbReference>